<feature type="compositionally biased region" description="Basic residues" evidence="1">
    <location>
        <begin position="38"/>
        <end position="59"/>
    </location>
</feature>
<feature type="compositionally biased region" description="Basic residues" evidence="1">
    <location>
        <begin position="1"/>
        <end position="11"/>
    </location>
</feature>
<name>A0AAD9LZB9_9PEZI</name>
<gene>
    <name evidence="2" type="ORF">LX32DRAFT_17198</name>
</gene>
<comment type="caution">
    <text evidence="2">The sequence shown here is derived from an EMBL/GenBank/DDBJ whole genome shotgun (WGS) entry which is preliminary data.</text>
</comment>
<dbReference type="Proteomes" id="UP001232148">
    <property type="component" value="Unassembled WGS sequence"/>
</dbReference>
<feature type="region of interest" description="Disordered" evidence="1">
    <location>
        <begin position="1"/>
        <end position="81"/>
    </location>
</feature>
<dbReference type="EMBL" id="MU842912">
    <property type="protein sequence ID" value="KAK2026534.1"/>
    <property type="molecule type" value="Genomic_DNA"/>
</dbReference>
<sequence length="98" mass="11154">MKKKKEKRTKIKRENGGRLLASGSWEDQTNPPPPPRFPYKRRGRKRGGKGKTLLRHTSKHPIISHSPSPVGPATPRGGRMSHTKNFFKRFATHTHTHA</sequence>
<proteinExistence type="predicted"/>
<reference evidence="2" key="1">
    <citation type="submission" date="2021-06" db="EMBL/GenBank/DDBJ databases">
        <title>Comparative genomics, transcriptomics and evolutionary studies reveal genomic signatures of adaptation to plant cell wall in hemibiotrophic fungi.</title>
        <authorList>
            <consortium name="DOE Joint Genome Institute"/>
            <person name="Baroncelli R."/>
            <person name="Diaz J.F."/>
            <person name="Benocci T."/>
            <person name="Peng M."/>
            <person name="Battaglia E."/>
            <person name="Haridas S."/>
            <person name="Andreopoulos W."/>
            <person name="Labutti K."/>
            <person name="Pangilinan J."/>
            <person name="Floch G.L."/>
            <person name="Makela M.R."/>
            <person name="Henrissat B."/>
            <person name="Grigoriev I.V."/>
            <person name="Crouch J.A."/>
            <person name="De Vries R.P."/>
            <person name="Sukno S.A."/>
            <person name="Thon M.R."/>
        </authorList>
    </citation>
    <scope>NUCLEOTIDE SEQUENCE</scope>
    <source>
        <strain evidence="2">MAFF235873</strain>
    </source>
</reference>
<protein>
    <submittedName>
        <fullName evidence="2">Uncharacterized protein</fullName>
    </submittedName>
</protein>
<organism evidence="2 3">
    <name type="scientific">Colletotrichum zoysiae</name>
    <dbReference type="NCBI Taxonomy" id="1216348"/>
    <lineage>
        <taxon>Eukaryota</taxon>
        <taxon>Fungi</taxon>
        <taxon>Dikarya</taxon>
        <taxon>Ascomycota</taxon>
        <taxon>Pezizomycotina</taxon>
        <taxon>Sordariomycetes</taxon>
        <taxon>Hypocreomycetidae</taxon>
        <taxon>Glomerellales</taxon>
        <taxon>Glomerellaceae</taxon>
        <taxon>Colletotrichum</taxon>
        <taxon>Colletotrichum graminicola species complex</taxon>
    </lineage>
</organism>
<accession>A0AAD9LZB9</accession>
<evidence type="ECO:0000313" key="3">
    <source>
        <dbReference type="Proteomes" id="UP001232148"/>
    </source>
</evidence>
<keyword evidence="3" id="KW-1185">Reference proteome</keyword>
<evidence type="ECO:0000313" key="2">
    <source>
        <dbReference type="EMBL" id="KAK2026534.1"/>
    </source>
</evidence>
<dbReference type="AlphaFoldDB" id="A0AAD9LZB9"/>
<evidence type="ECO:0000256" key="1">
    <source>
        <dbReference type="SAM" id="MobiDB-lite"/>
    </source>
</evidence>